<dbReference type="VEuPathDB" id="FungiDB:NEUTE1DRAFT_114511"/>
<dbReference type="AlphaFoldDB" id="F8N350"/>
<proteinExistence type="predicted"/>
<keyword evidence="3" id="KW-1185">Reference proteome</keyword>
<protein>
    <submittedName>
        <fullName evidence="2">Uncharacterized protein</fullName>
    </submittedName>
</protein>
<gene>
    <name evidence="2" type="ORF">NEUTE1DRAFT_114511</name>
</gene>
<evidence type="ECO:0000313" key="2">
    <source>
        <dbReference type="EMBL" id="EGO52561.1"/>
    </source>
</evidence>
<evidence type="ECO:0000313" key="3">
    <source>
        <dbReference type="Proteomes" id="UP000008065"/>
    </source>
</evidence>
<evidence type="ECO:0000256" key="1">
    <source>
        <dbReference type="SAM" id="Phobius"/>
    </source>
</evidence>
<keyword evidence="1" id="KW-0812">Transmembrane</keyword>
<reference evidence="3" key="1">
    <citation type="journal article" date="2011" name="Genetics">
        <title>Massive changes in genome architecture accompany the transition to self-fertility in the filamentous fungus Neurospora tetrasperma.</title>
        <authorList>
            <person name="Ellison C.E."/>
            <person name="Stajich J.E."/>
            <person name="Jacobson D.J."/>
            <person name="Natvig D.O."/>
            <person name="Lapidus A."/>
            <person name="Foster B."/>
            <person name="Aerts A."/>
            <person name="Riley R."/>
            <person name="Lindquist E.A."/>
            <person name="Grigoriev I.V."/>
            <person name="Taylor J.W."/>
        </authorList>
    </citation>
    <scope>NUCLEOTIDE SEQUENCE [LARGE SCALE GENOMIC DNA]</scope>
    <source>
        <strain evidence="3">FGSC 2508 / P0657</strain>
    </source>
</reference>
<accession>F8N350</accession>
<keyword evidence="1" id="KW-1133">Transmembrane helix</keyword>
<dbReference type="KEGG" id="nte:NEUTE1DRAFT114511"/>
<dbReference type="HOGENOM" id="CLU_1669885_0_0_1"/>
<dbReference type="Proteomes" id="UP000008065">
    <property type="component" value="Unassembled WGS sequence"/>
</dbReference>
<feature type="transmembrane region" description="Helical" evidence="1">
    <location>
        <begin position="46"/>
        <end position="68"/>
    </location>
</feature>
<dbReference type="EMBL" id="GL891382">
    <property type="protein sequence ID" value="EGO52561.1"/>
    <property type="molecule type" value="Genomic_DNA"/>
</dbReference>
<name>F8N350_NEUT8</name>
<organism evidence="2 3">
    <name type="scientific">Neurospora tetrasperma (strain FGSC 2508 / ATCC MYA-4615 / P0657)</name>
    <dbReference type="NCBI Taxonomy" id="510951"/>
    <lineage>
        <taxon>Eukaryota</taxon>
        <taxon>Fungi</taxon>
        <taxon>Dikarya</taxon>
        <taxon>Ascomycota</taxon>
        <taxon>Pezizomycotina</taxon>
        <taxon>Sordariomycetes</taxon>
        <taxon>Sordariomycetidae</taxon>
        <taxon>Sordariales</taxon>
        <taxon>Sordariaceae</taxon>
        <taxon>Neurospora</taxon>
    </lineage>
</organism>
<keyword evidence="1" id="KW-0472">Membrane</keyword>
<dbReference type="RefSeq" id="XP_009856201.1">
    <property type="nucleotide sequence ID" value="XM_009857899.1"/>
</dbReference>
<dbReference type="GeneID" id="20822747"/>
<sequence>MSTKWQEATASVVTVRWWSPTADELERNVAESDIYSALTNTWAWELGGIAAVSIAALATLGSVALRLSPRQCCDDLRRTVQAISHWMCLASTKTAIATGQYYPACSLMSVSRDSIRDIVSYALGGLHVHSFANVQTSNCPGQRDNERYVDRGQCDVVV</sequence>